<protein>
    <submittedName>
        <fullName evidence="1">Uncharacterized protein</fullName>
    </submittedName>
</protein>
<dbReference type="GeneID" id="10502732"/>
<proteinExistence type="predicted"/>
<organism evidence="1 2">
    <name type="scientific">Dictyostelium purpureum</name>
    <name type="common">Slime mold</name>
    <dbReference type="NCBI Taxonomy" id="5786"/>
    <lineage>
        <taxon>Eukaryota</taxon>
        <taxon>Amoebozoa</taxon>
        <taxon>Evosea</taxon>
        <taxon>Eumycetozoa</taxon>
        <taxon>Dictyostelia</taxon>
        <taxon>Dictyosteliales</taxon>
        <taxon>Dictyosteliaceae</taxon>
        <taxon>Dictyostelium</taxon>
    </lineage>
</organism>
<dbReference type="eggNOG" id="ENOG502R9EN">
    <property type="taxonomic scope" value="Eukaryota"/>
</dbReference>
<reference evidence="2" key="1">
    <citation type="journal article" date="2011" name="Genome Biol.">
        <title>Comparative genomics of the social amoebae Dictyostelium discoideum and Dictyostelium purpureum.</title>
        <authorList>
            <consortium name="US DOE Joint Genome Institute (JGI-PGF)"/>
            <person name="Sucgang R."/>
            <person name="Kuo A."/>
            <person name="Tian X."/>
            <person name="Salerno W."/>
            <person name="Parikh A."/>
            <person name="Feasley C.L."/>
            <person name="Dalin E."/>
            <person name="Tu H."/>
            <person name="Huang E."/>
            <person name="Barry K."/>
            <person name="Lindquist E."/>
            <person name="Shapiro H."/>
            <person name="Bruce D."/>
            <person name="Schmutz J."/>
            <person name="Salamov A."/>
            <person name="Fey P."/>
            <person name="Gaudet P."/>
            <person name="Anjard C."/>
            <person name="Babu M.M."/>
            <person name="Basu S."/>
            <person name="Bushmanova Y."/>
            <person name="van der Wel H."/>
            <person name="Katoh-Kurasawa M."/>
            <person name="Dinh C."/>
            <person name="Coutinho P.M."/>
            <person name="Saito T."/>
            <person name="Elias M."/>
            <person name="Schaap P."/>
            <person name="Kay R.R."/>
            <person name="Henrissat B."/>
            <person name="Eichinger L."/>
            <person name="Rivero F."/>
            <person name="Putnam N.H."/>
            <person name="West C.M."/>
            <person name="Loomis W.F."/>
            <person name="Chisholm R.L."/>
            <person name="Shaulsky G."/>
            <person name="Strassmann J.E."/>
            <person name="Queller D.C."/>
            <person name="Kuspa A."/>
            <person name="Grigoriev I.V."/>
        </authorList>
    </citation>
    <scope>NUCLEOTIDE SEQUENCE [LARGE SCALE GENOMIC DNA]</scope>
    <source>
        <strain evidence="2">QSDP1</strain>
    </source>
</reference>
<evidence type="ECO:0000313" key="1">
    <source>
        <dbReference type="EMBL" id="EGC38127.1"/>
    </source>
</evidence>
<dbReference type="OMA" id="SHREYSI"/>
<dbReference type="EMBL" id="GL870983">
    <property type="protein sequence ID" value="EGC38127.1"/>
    <property type="molecule type" value="Genomic_DNA"/>
</dbReference>
<dbReference type="Proteomes" id="UP000001064">
    <property type="component" value="Unassembled WGS sequence"/>
</dbReference>
<dbReference type="VEuPathDB" id="AmoebaDB:DICPUDRAFT_149244"/>
<evidence type="ECO:0000313" key="2">
    <source>
        <dbReference type="Proteomes" id="UP000001064"/>
    </source>
</evidence>
<dbReference type="KEGG" id="dpp:DICPUDRAFT_149244"/>
<dbReference type="AlphaFoldDB" id="F0ZD68"/>
<name>F0ZD68_DICPU</name>
<keyword evidence="2" id="KW-1185">Reference proteome</keyword>
<accession>F0ZD68</accession>
<sequence length="471" mass="54733">MSSCYNLNKLVYIEPSLYSKEGAVIETLTVDTTIKQRSKYDNIKMILSEFKKILETQIEEDGNHTDINNHLFIQSNNTESVDILKTILSNEEETLNTITTNNNNYNKFKELLLNNKLIKEIINNFNNNNNYNNDTVYFKDIQLFITENPINLNWYLFTKNNLPSFLNQLGNNHSIITSTMVLCKSNQFNKVFINHQVGSADNIETIENKDWDQSSNKSVLEMIDMLRNHLYQGTFEIHVSIQQPPQKHQPTDEPKEKDDEFVKSFKEFCVKRKLKSILIELSKGVYGKQMMTSSHHSGDFHTVQLKAFQIAFELLLEGYHVSRVKIEILASCKGVPENDIKHKLLSPSNYFEFHIKLLIPNDKDINHNNNNNNINDNNPTIEGNNNLKLLKELMINHNGHLSRNSFKVHVEESYQERFVTLRMYSIGKETAMDRFESCKNDLVLNKFNIASSHREYSIYDSNIGLDSGWIE</sequence>
<dbReference type="RefSeq" id="XP_003285341.1">
    <property type="nucleotide sequence ID" value="XM_003285293.1"/>
</dbReference>
<dbReference type="FunCoup" id="F0ZD68">
    <property type="interactions" value="743"/>
</dbReference>
<dbReference type="InParanoid" id="F0ZD68"/>
<dbReference type="OrthoDB" id="19320at2759"/>
<gene>
    <name evidence="1" type="ORF">DICPUDRAFT_149244</name>
</gene>